<dbReference type="Proteomes" id="UP001152795">
    <property type="component" value="Unassembled WGS sequence"/>
</dbReference>
<dbReference type="Gene3D" id="3.30.420.10">
    <property type="entry name" value="Ribonuclease H-like superfamily/Ribonuclease H"/>
    <property type="match status" value="1"/>
</dbReference>
<dbReference type="PANTHER" id="PTHR46564:SF1">
    <property type="entry name" value="TRANSPOSASE"/>
    <property type="match status" value="1"/>
</dbReference>
<keyword evidence="1" id="KW-0563">Paired box</keyword>
<dbReference type="SMART" id="SM00351">
    <property type="entry name" value="PAX"/>
    <property type="match status" value="1"/>
</dbReference>
<gene>
    <name evidence="2" type="ORF">PACLA_8A021850</name>
</gene>
<name>A0A7D9L1G6_PARCT</name>
<comment type="caution">
    <text evidence="2">The sequence shown here is derived from an EMBL/GenBank/DDBJ whole genome shotgun (WGS) entry which is preliminary data.</text>
</comment>
<organism evidence="2 3">
    <name type="scientific">Paramuricea clavata</name>
    <name type="common">Red gorgonian</name>
    <name type="synonym">Violescent sea-whip</name>
    <dbReference type="NCBI Taxonomy" id="317549"/>
    <lineage>
        <taxon>Eukaryota</taxon>
        <taxon>Metazoa</taxon>
        <taxon>Cnidaria</taxon>
        <taxon>Anthozoa</taxon>
        <taxon>Octocorallia</taxon>
        <taxon>Malacalcyonacea</taxon>
        <taxon>Plexauridae</taxon>
        <taxon>Paramuricea</taxon>
    </lineage>
</organism>
<dbReference type="GO" id="GO:0006355">
    <property type="term" value="P:regulation of DNA-templated transcription"/>
    <property type="evidence" value="ECO:0007669"/>
    <property type="project" value="InterPro"/>
</dbReference>
<evidence type="ECO:0000313" key="3">
    <source>
        <dbReference type="Proteomes" id="UP001152795"/>
    </source>
</evidence>
<dbReference type="PANTHER" id="PTHR46564">
    <property type="entry name" value="TRANSPOSASE"/>
    <property type="match status" value="1"/>
</dbReference>
<accession>A0A7D9L1G6</accession>
<dbReference type="Pfam" id="PF00292">
    <property type="entry name" value="PAX"/>
    <property type="match status" value="1"/>
</dbReference>
<dbReference type="InterPro" id="IPR001523">
    <property type="entry name" value="Paired_dom"/>
</dbReference>
<dbReference type="InterPro" id="IPR038717">
    <property type="entry name" value="Tc1-like_DDE_dom"/>
</dbReference>
<evidence type="ECO:0000313" key="2">
    <source>
        <dbReference type="EMBL" id="CAB4021520.1"/>
    </source>
</evidence>
<proteinExistence type="predicted"/>
<sequence>MNHFSQQGRAPPMSVREGIVQLWLKQKRPSEIALEFKLPLRTVHNIIEKFIEHEGNLKPTQPEQFRSARTDDVITYIEYTKTMKPSTYAVEIQKGLEENRVCLPQNVPSASSISRVLKDNLGYTRKKLTIVAQESLRPATTERLTQFLAECSTIDPNTIHFFDECSVVRTTGNRVYGHAPLGKKAIEIQKYASNATFTVNLLVNIDGISHVDILQGASNGLELLNFFTEAVQQRDLFDNPVIKHGDTIIMDNCGFHHGVHTEPILRDIIAECGARLIFQPPYHPQLNVCELRFHSLKCWLRKYSRFTEQYTEIATLSGLSNIPAGASRAFFKYCGYIL</sequence>
<dbReference type="EMBL" id="CACRXK020011483">
    <property type="protein sequence ID" value="CAB4021520.1"/>
    <property type="molecule type" value="Genomic_DNA"/>
</dbReference>
<dbReference type="OrthoDB" id="6145513at2759"/>
<evidence type="ECO:0000256" key="1">
    <source>
        <dbReference type="ARBA" id="ARBA00022724"/>
    </source>
</evidence>
<dbReference type="InterPro" id="IPR009057">
    <property type="entry name" value="Homeodomain-like_sf"/>
</dbReference>
<dbReference type="InterPro" id="IPR036397">
    <property type="entry name" value="RNaseH_sf"/>
</dbReference>
<dbReference type="PROSITE" id="PS51057">
    <property type="entry name" value="PAIRED_2"/>
    <property type="match status" value="1"/>
</dbReference>
<dbReference type="Pfam" id="PF13358">
    <property type="entry name" value="DDE_3"/>
    <property type="match status" value="1"/>
</dbReference>
<dbReference type="SUPFAM" id="SSF46689">
    <property type="entry name" value="Homeodomain-like"/>
    <property type="match status" value="1"/>
</dbReference>
<reference evidence="2" key="1">
    <citation type="submission" date="2020-04" db="EMBL/GenBank/DDBJ databases">
        <authorList>
            <person name="Alioto T."/>
            <person name="Alioto T."/>
            <person name="Gomez Garrido J."/>
        </authorList>
    </citation>
    <scope>NUCLEOTIDE SEQUENCE</scope>
    <source>
        <strain evidence="2">A484AB</strain>
    </source>
</reference>
<dbReference type="Gene3D" id="1.10.10.10">
    <property type="entry name" value="Winged helix-like DNA-binding domain superfamily/Winged helix DNA-binding domain"/>
    <property type="match status" value="2"/>
</dbReference>
<dbReference type="GO" id="GO:0003677">
    <property type="term" value="F:DNA binding"/>
    <property type="evidence" value="ECO:0007669"/>
    <property type="project" value="InterPro"/>
</dbReference>
<dbReference type="InterPro" id="IPR036388">
    <property type="entry name" value="WH-like_DNA-bd_sf"/>
</dbReference>
<keyword evidence="3" id="KW-1185">Reference proteome</keyword>
<dbReference type="AlphaFoldDB" id="A0A7D9L1G6"/>
<protein>
    <submittedName>
        <fullName evidence="2">Paired box pox-meso</fullName>
    </submittedName>
</protein>